<dbReference type="InterPro" id="IPR011549">
    <property type="entry name" value="RibD_C"/>
</dbReference>
<dbReference type="SUPFAM" id="SSF53927">
    <property type="entry name" value="Cytidine deaminase-like"/>
    <property type="match status" value="1"/>
</dbReference>
<dbReference type="PROSITE" id="PS00903">
    <property type="entry name" value="CYT_DCMP_DEAMINASES_1"/>
    <property type="match status" value="1"/>
</dbReference>
<evidence type="ECO:0000256" key="17">
    <source>
        <dbReference type="PIRSR" id="PIRSR006769-3"/>
    </source>
</evidence>
<dbReference type="GO" id="GO:0008703">
    <property type="term" value="F:5-amino-6-(5-phosphoribosylamino)uracil reductase activity"/>
    <property type="evidence" value="ECO:0007669"/>
    <property type="project" value="UniProtKB-EC"/>
</dbReference>
<dbReference type="PROSITE" id="PS51747">
    <property type="entry name" value="CYT_DCMP_DEAMINASES_2"/>
    <property type="match status" value="1"/>
</dbReference>
<feature type="binding site" evidence="16">
    <location>
        <position position="185"/>
    </location>
    <ligand>
        <name>substrate</name>
    </ligand>
</feature>
<dbReference type="GO" id="GO:0008835">
    <property type="term" value="F:diaminohydroxyphosphoribosylaminopyrimidine deaminase activity"/>
    <property type="evidence" value="ECO:0007669"/>
    <property type="project" value="UniProtKB-EC"/>
</dbReference>
<keyword evidence="12 16" id="KW-0521">NADP</keyword>
<protein>
    <recommendedName>
        <fullName evidence="8">Riboflavin biosynthesis protein RibD</fullName>
        <ecNumber evidence="7">1.1.1.193</ecNumber>
        <ecNumber evidence="6">3.5.4.26</ecNumber>
    </recommendedName>
</protein>
<dbReference type="InterPro" id="IPR004794">
    <property type="entry name" value="Eubact_RibD"/>
</dbReference>
<dbReference type="Pfam" id="PF00383">
    <property type="entry name" value="dCMP_cyt_deam_1"/>
    <property type="match status" value="1"/>
</dbReference>
<dbReference type="PIRSF" id="PIRSF006769">
    <property type="entry name" value="RibD"/>
    <property type="match status" value="1"/>
</dbReference>
<feature type="binding site" evidence="17">
    <location>
        <position position="93"/>
    </location>
    <ligand>
        <name>Zn(2+)</name>
        <dbReference type="ChEBI" id="CHEBI:29105"/>
        <note>catalytic</note>
    </ligand>
</feature>
<dbReference type="InterPro" id="IPR024072">
    <property type="entry name" value="DHFR-like_dom_sf"/>
</dbReference>
<keyword evidence="13" id="KW-0560">Oxidoreductase</keyword>
<dbReference type="InterPro" id="IPR016193">
    <property type="entry name" value="Cytidine_deaminase-like"/>
</dbReference>
<sequence>MIAVQSHEHYMQYALELAARGSGCTSPNPLVGSVIVRDGIIVGQGWHARYGHQHAEVNALLNAAQNNSHPDWKADNRHALTTGATLYVTLEPCNHHGLTPPCSQAILDAGIRHVVYALADPNPKAAGGAQWLQSQGVQVTHGVLEQEAMHQNRFFLTFLRTRRPHVIAKSATSLDGRIATRTGDSQWITGPEARARGHELRQAVDAIMVGADTVIADDPALTVRLPESVVAAEAVRHPRPVILDRTGRVPLSAALLDEKRSPRTLIITTDQMDKDHRQTLKARGFDVFSVPPHTDGCGTSPRAVLEILAQQGIQSVLIEGGATVQGVFRDAGLIDEIWCFIAPTLIGGRNAPASFGDLGSDSLGDATTLSDVQLEVTGKDILVRAKVVHRQHEQPPKAGLEQAAVPAPPVFINTRN</sequence>
<reference evidence="19 20" key="1">
    <citation type="submission" date="2016-12" db="EMBL/GenBank/DDBJ databases">
        <authorList>
            <person name="Song W.-J."/>
            <person name="Kurnit D.M."/>
        </authorList>
    </citation>
    <scope>NUCLEOTIDE SEQUENCE [LARGE SCALE GENOMIC DNA]</scope>
    <source>
        <strain evidence="19 20">IMCC3135</strain>
    </source>
</reference>
<evidence type="ECO:0000256" key="4">
    <source>
        <dbReference type="ARBA" id="ARBA00005259"/>
    </source>
</evidence>
<evidence type="ECO:0000256" key="10">
    <source>
        <dbReference type="ARBA" id="ARBA00022723"/>
    </source>
</evidence>
<feature type="binding site" evidence="17">
    <location>
        <position position="54"/>
    </location>
    <ligand>
        <name>Zn(2+)</name>
        <dbReference type="ChEBI" id="CHEBI:29105"/>
        <note>catalytic</note>
    </ligand>
</feature>
<dbReference type="SUPFAM" id="SSF53597">
    <property type="entry name" value="Dihydrofolate reductase-like"/>
    <property type="match status" value="1"/>
</dbReference>
<keyword evidence="20" id="KW-1185">Reference proteome</keyword>
<dbReference type="InterPro" id="IPR002125">
    <property type="entry name" value="CMP_dCMP_dom"/>
</dbReference>
<feature type="binding site" evidence="16">
    <location>
        <position position="224"/>
    </location>
    <ligand>
        <name>substrate</name>
    </ligand>
</feature>
<evidence type="ECO:0000256" key="12">
    <source>
        <dbReference type="ARBA" id="ARBA00022857"/>
    </source>
</evidence>
<feature type="active site" description="Proton donor" evidence="15">
    <location>
        <position position="56"/>
    </location>
</feature>
<dbReference type="InterPro" id="IPR002734">
    <property type="entry name" value="RibDG_C"/>
</dbReference>
<feature type="binding site" evidence="16">
    <location>
        <position position="213"/>
    </location>
    <ligand>
        <name>NADP(+)</name>
        <dbReference type="ChEBI" id="CHEBI:58349"/>
    </ligand>
</feature>
<evidence type="ECO:0000256" key="1">
    <source>
        <dbReference type="ARBA" id="ARBA00002151"/>
    </source>
</evidence>
<dbReference type="PANTHER" id="PTHR38011">
    <property type="entry name" value="DIHYDROFOLATE REDUCTASE FAMILY PROTEIN (AFU_ORTHOLOGUE AFUA_8G06820)"/>
    <property type="match status" value="1"/>
</dbReference>
<evidence type="ECO:0000256" key="16">
    <source>
        <dbReference type="PIRSR" id="PIRSR006769-2"/>
    </source>
</evidence>
<evidence type="ECO:0000259" key="18">
    <source>
        <dbReference type="PROSITE" id="PS51747"/>
    </source>
</evidence>
<dbReference type="InterPro" id="IPR016192">
    <property type="entry name" value="APOBEC/CMP_deaminase_Zn-bd"/>
</dbReference>
<evidence type="ECO:0000256" key="3">
    <source>
        <dbReference type="ARBA" id="ARBA00004910"/>
    </source>
</evidence>
<evidence type="ECO:0000256" key="15">
    <source>
        <dbReference type="PIRSR" id="PIRSR006769-1"/>
    </source>
</evidence>
<feature type="binding site" evidence="16">
    <location>
        <position position="171"/>
    </location>
    <ligand>
        <name>NADP(+)</name>
        <dbReference type="ChEBI" id="CHEBI:58349"/>
    </ligand>
</feature>
<evidence type="ECO:0000256" key="2">
    <source>
        <dbReference type="ARBA" id="ARBA00004882"/>
    </source>
</evidence>
<comment type="pathway">
    <text evidence="3">Cofactor biosynthesis; riboflavin biosynthesis; 5-amino-6-(D-ribitylamino)uracil from GTP: step 3/4.</text>
</comment>
<comment type="similarity">
    <text evidence="4">In the N-terminal section; belongs to the cytidine and deoxycytidylate deaminase family.</text>
</comment>
<dbReference type="KEGG" id="gai:IMCC3135_22970"/>
<dbReference type="UniPathway" id="UPA00275">
    <property type="reaction ID" value="UER00401"/>
</dbReference>
<evidence type="ECO:0000256" key="9">
    <source>
        <dbReference type="ARBA" id="ARBA00022619"/>
    </source>
</evidence>
<name>A0A2Z2NTR5_9GAMM</name>
<feature type="binding site" evidence="16">
    <location>
        <position position="221"/>
    </location>
    <ligand>
        <name>NADP(+)</name>
        <dbReference type="ChEBI" id="CHEBI:58349"/>
    </ligand>
</feature>
<dbReference type="PANTHER" id="PTHR38011:SF7">
    <property type="entry name" value="2,5-DIAMINO-6-RIBOSYLAMINO-4(3H)-PYRIMIDINONE 5'-PHOSPHATE REDUCTASE"/>
    <property type="match status" value="1"/>
</dbReference>
<evidence type="ECO:0000256" key="14">
    <source>
        <dbReference type="ARBA" id="ARBA00023268"/>
    </source>
</evidence>
<gene>
    <name evidence="19" type="primary">ribD_2</name>
    <name evidence="19" type="ORF">IMCC3135_22970</name>
</gene>
<evidence type="ECO:0000256" key="6">
    <source>
        <dbReference type="ARBA" id="ARBA00012766"/>
    </source>
</evidence>
<dbReference type="InterPro" id="IPR050765">
    <property type="entry name" value="Riboflavin_Biosynth_HTPR"/>
</dbReference>
<evidence type="ECO:0000256" key="5">
    <source>
        <dbReference type="ARBA" id="ARBA00007417"/>
    </source>
</evidence>
<dbReference type="CDD" id="cd01284">
    <property type="entry name" value="Riboflavin_deaminase-reductase"/>
    <property type="match status" value="1"/>
</dbReference>
<dbReference type="Pfam" id="PF01872">
    <property type="entry name" value="RibD_C"/>
    <property type="match status" value="1"/>
</dbReference>
<feature type="binding site" evidence="16">
    <location>
        <position position="187"/>
    </location>
    <ligand>
        <name>NADP(+)</name>
        <dbReference type="ChEBI" id="CHEBI:58349"/>
    </ligand>
</feature>
<evidence type="ECO:0000256" key="11">
    <source>
        <dbReference type="ARBA" id="ARBA00022833"/>
    </source>
</evidence>
<evidence type="ECO:0000313" key="19">
    <source>
        <dbReference type="EMBL" id="ASJ74663.1"/>
    </source>
</evidence>
<dbReference type="Gene3D" id="3.40.430.10">
    <property type="entry name" value="Dihydrofolate Reductase, subunit A"/>
    <property type="match status" value="1"/>
</dbReference>
<evidence type="ECO:0000256" key="8">
    <source>
        <dbReference type="ARBA" id="ARBA00019930"/>
    </source>
</evidence>
<accession>A0A2Z2NTR5</accession>
<dbReference type="NCBIfam" id="TIGR00326">
    <property type="entry name" value="eubact_ribD"/>
    <property type="match status" value="1"/>
</dbReference>
<evidence type="ECO:0000313" key="20">
    <source>
        <dbReference type="Proteomes" id="UP000250079"/>
    </source>
</evidence>
<keyword evidence="10 17" id="KW-0479">Metal-binding</keyword>
<comment type="similarity">
    <text evidence="5">In the C-terminal section; belongs to the HTP reductase family.</text>
</comment>
<feature type="binding site" evidence="17">
    <location>
        <position position="102"/>
    </location>
    <ligand>
        <name>Zn(2+)</name>
        <dbReference type="ChEBI" id="CHEBI:29105"/>
        <note>catalytic</note>
    </ligand>
</feature>
<feature type="binding site" evidence="16">
    <location>
        <position position="319"/>
    </location>
    <ligand>
        <name>substrate</name>
    </ligand>
</feature>
<feature type="binding site" evidence="16">
    <location>
        <position position="217"/>
    </location>
    <ligand>
        <name>NADP(+)</name>
        <dbReference type="ChEBI" id="CHEBI:58349"/>
    </ligand>
</feature>
<comment type="cofactor">
    <cofactor evidence="17">
        <name>Zn(2+)</name>
        <dbReference type="ChEBI" id="CHEBI:29105"/>
    </cofactor>
    <text evidence="17">Binds 1 zinc ion.</text>
</comment>
<dbReference type="EC" id="3.5.4.26" evidence="6"/>
<dbReference type="AlphaFoldDB" id="A0A2Z2NTR5"/>
<organism evidence="19 20">
    <name type="scientific">Granulosicoccus antarcticus IMCC3135</name>
    <dbReference type="NCBI Taxonomy" id="1192854"/>
    <lineage>
        <taxon>Bacteria</taxon>
        <taxon>Pseudomonadati</taxon>
        <taxon>Pseudomonadota</taxon>
        <taxon>Gammaproteobacteria</taxon>
        <taxon>Chromatiales</taxon>
        <taxon>Granulosicoccaceae</taxon>
        <taxon>Granulosicoccus</taxon>
    </lineage>
</organism>
<evidence type="ECO:0000256" key="7">
    <source>
        <dbReference type="ARBA" id="ARBA00013173"/>
    </source>
</evidence>
<dbReference type="Gene3D" id="3.40.140.10">
    <property type="entry name" value="Cytidine Deaminase, domain 2"/>
    <property type="match status" value="1"/>
</dbReference>
<dbReference type="NCBIfam" id="TIGR00227">
    <property type="entry name" value="ribD_Cterm"/>
    <property type="match status" value="1"/>
</dbReference>
<dbReference type="GO" id="GO:0009231">
    <property type="term" value="P:riboflavin biosynthetic process"/>
    <property type="evidence" value="ECO:0007669"/>
    <property type="project" value="UniProtKB-UniPathway"/>
</dbReference>
<keyword evidence="14" id="KW-0511">Multifunctional enzyme</keyword>
<dbReference type="GO" id="GO:0050661">
    <property type="term" value="F:NADP binding"/>
    <property type="evidence" value="ECO:0007669"/>
    <property type="project" value="InterPro"/>
</dbReference>
<dbReference type="RefSeq" id="WP_205737672.1">
    <property type="nucleotide sequence ID" value="NZ_CP018632.1"/>
</dbReference>
<dbReference type="EMBL" id="CP018632">
    <property type="protein sequence ID" value="ASJ74663.1"/>
    <property type="molecule type" value="Genomic_DNA"/>
</dbReference>
<dbReference type="Proteomes" id="UP000250079">
    <property type="component" value="Chromosome"/>
</dbReference>
<dbReference type="EC" id="1.1.1.193" evidence="7"/>
<comment type="function">
    <text evidence="1">Converts 2,5-diamino-6-(ribosylamino)-4(3h)-pyrimidinone 5'-phosphate into 5-amino-6-(ribosylamino)-2,4(1h,3h)-pyrimidinedione 5'-phosphate.</text>
</comment>
<feature type="domain" description="CMP/dCMP-type deaminase" evidence="18">
    <location>
        <begin position="5"/>
        <end position="129"/>
    </location>
</feature>
<keyword evidence="11 17" id="KW-0862">Zinc</keyword>
<evidence type="ECO:0000256" key="13">
    <source>
        <dbReference type="ARBA" id="ARBA00023002"/>
    </source>
</evidence>
<proteinExistence type="inferred from homology"/>
<dbReference type="GO" id="GO:0008270">
    <property type="term" value="F:zinc ion binding"/>
    <property type="evidence" value="ECO:0007669"/>
    <property type="project" value="InterPro"/>
</dbReference>
<feature type="binding site" evidence="16">
    <location>
        <position position="201"/>
    </location>
    <ligand>
        <name>substrate</name>
    </ligand>
</feature>
<keyword evidence="9" id="KW-0686">Riboflavin biosynthesis</keyword>
<comment type="pathway">
    <text evidence="2">Cofactor biosynthesis; riboflavin biosynthesis; 5-amino-6-(D-ribitylamino)uracil from GTP: step 2/4.</text>
</comment>